<feature type="region of interest" description="Disordered" evidence="1">
    <location>
        <begin position="1"/>
        <end position="26"/>
    </location>
</feature>
<gene>
    <name evidence="2" type="ORF">GA0070612_0550</name>
</gene>
<organism evidence="2 3">
    <name type="scientific">Micromonospora chokoriensis</name>
    <dbReference type="NCBI Taxonomy" id="356851"/>
    <lineage>
        <taxon>Bacteria</taxon>
        <taxon>Bacillati</taxon>
        <taxon>Actinomycetota</taxon>
        <taxon>Actinomycetes</taxon>
        <taxon>Micromonosporales</taxon>
        <taxon>Micromonosporaceae</taxon>
        <taxon>Micromonospora</taxon>
    </lineage>
</organism>
<keyword evidence="3" id="KW-1185">Reference proteome</keyword>
<evidence type="ECO:0000256" key="1">
    <source>
        <dbReference type="SAM" id="MobiDB-lite"/>
    </source>
</evidence>
<feature type="compositionally biased region" description="Polar residues" evidence="1">
    <location>
        <begin position="1"/>
        <end position="10"/>
    </location>
</feature>
<dbReference type="Proteomes" id="UP000198224">
    <property type="component" value="Chromosome I"/>
</dbReference>
<evidence type="ECO:0000313" key="3">
    <source>
        <dbReference type="Proteomes" id="UP000198224"/>
    </source>
</evidence>
<sequence length="186" mass="20445">MRARPSSYSQRHLHDHLPGQAGLTVGGTRHGRYIPYRHDPMETLTTRGRVTRLGATALGLALLLGGTFWGSDDDFPFGPFRMYSTSNPPNAPAPDTRVEGVNSAGTVIDLDQDATGIRRAEIEGQQSRYAADPTLLTEVADAYAERHPDVPALVEVRIVIRWHGIRAGRPTGQYTDQTVVSWQATR</sequence>
<dbReference type="EMBL" id="LT607409">
    <property type="protein sequence ID" value="SCE72640.1"/>
    <property type="molecule type" value="Genomic_DNA"/>
</dbReference>
<accession>A0A1C4ULY9</accession>
<proteinExistence type="predicted"/>
<evidence type="ECO:0000313" key="2">
    <source>
        <dbReference type="EMBL" id="SCE72640.1"/>
    </source>
</evidence>
<name>A0A1C4ULY9_9ACTN</name>
<reference evidence="3" key="1">
    <citation type="submission" date="2016-06" db="EMBL/GenBank/DDBJ databases">
        <authorList>
            <person name="Varghese N."/>
            <person name="Submissions Spin"/>
        </authorList>
    </citation>
    <scope>NUCLEOTIDE SEQUENCE [LARGE SCALE GENOMIC DNA]</scope>
    <source>
        <strain evidence="3">DSM 45160</strain>
    </source>
</reference>
<protein>
    <submittedName>
        <fullName evidence="2">Uncharacterized protein</fullName>
    </submittedName>
</protein>
<dbReference type="AlphaFoldDB" id="A0A1C4ULY9"/>
<dbReference type="eggNOG" id="ENOG50336JI">
    <property type="taxonomic scope" value="Bacteria"/>
</dbReference>